<dbReference type="SMART" id="SM00862">
    <property type="entry name" value="Trans_reg_C"/>
    <property type="match status" value="1"/>
</dbReference>
<dbReference type="FunFam" id="3.40.50.2300:FF:000001">
    <property type="entry name" value="DNA-binding response regulator PhoB"/>
    <property type="match status" value="1"/>
</dbReference>
<keyword evidence="6" id="KW-0804">Transcription</keyword>
<keyword evidence="3" id="KW-0902">Two-component regulatory system</keyword>
<evidence type="ECO:0000256" key="5">
    <source>
        <dbReference type="ARBA" id="ARBA00023125"/>
    </source>
</evidence>
<keyword evidence="4" id="KW-0805">Transcription regulation</keyword>
<comment type="caution">
    <text evidence="12">The sequence shown here is derived from an EMBL/GenBank/DDBJ whole genome shotgun (WGS) entry which is preliminary data.</text>
</comment>
<dbReference type="SUPFAM" id="SSF52172">
    <property type="entry name" value="CheY-like"/>
    <property type="match status" value="1"/>
</dbReference>
<evidence type="ECO:0000259" key="11">
    <source>
        <dbReference type="PROSITE" id="PS51755"/>
    </source>
</evidence>
<evidence type="ECO:0000256" key="4">
    <source>
        <dbReference type="ARBA" id="ARBA00023015"/>
    </source>
</evidence>
<feature type="DNA-binding region" description="OmpR/PhoB-type" evidence="9">
    <location>
        <begin position="128"/>
        <end position="227"/>
    </location>
</feature>
<comment type="function">
    <text evidence="7">May play the central regulatory role in sporulation. It may be an element of the effector pathway responsible for the activation of sporulation genes in response to nutritional stress. Spo0A may act in concert with spo0H (a sigma factor) to control the expression of some genes that are critical to the sporulation process.</text>
</comment>
<dbReference type="InterPro" id="IPR001867">
    <property type="entry name" value="OmpR/PhoB-type_DNA-bd"/>
</dbReference>
<dbReference type="OrthoDB" id="9790442at2"/>
<keyword evidence="13" id="KW-1185">Reference proteome</keyword>
<dbReference type="Pfam" id="PF00072">
    <property type="entry name" value="Response_reg"/>
    <property type="match status" value="1"/>
</dbReference>
<dbReference type="GO" id="GO:0032993">
    <property type="term" value="C:protein-DNA complex"/>
    <property type="evidence" value="ECO:0007669"/>
    <property type="project" value="TreeGrafter"/>
</dbReference>
<keyword evidence="5 9" id="KW-0238">DNA-binding</keyword>
<feature type="modified residue" description="4-aspartylphosphate" evidence="8">
    <location>
        <position position="51"/>
    </location>
</feature>
<dbReference type="PANTHER" id="PTHR48111">
    <property type="entry name" value="REGULATOR OF RPOS"/>
    <property type="match status" value="1"/>
</dbReference>
<feature type="domain" description="OmpR/PhoB-type" evidence="11">
    <location>
        <begin position="128"/>
        <end position="227"/>
    </location>
</feature>
<dbReference type="CDD" id="cd00383">
    <property type="entry name" value="trans_reg_C"/>
    <property type="match status" value="1"/>
</dbReference>
<keyword evidence="2 8" id="KW-0597">Phosphoprotein</keyword>
<evidence type="ECO:0000256" key="9">
    <source>
        <dbReference type="PROSITE-ProRule" id="PRU01091"/>
    </source>
</evidence>
<dbReference type="RefSeq" id="WP_039630375.1">
    <property type="nucleotide sequence ID" value="NZ_AYSO01000012.1"/>
</dbReference>
<dbReference type="Pfam" id="PF00486">
    <property type="entry name" value="Trans_reg_C"/>
    <property type="match status" value="1"/>
</dbReference>
<evidence type="ECO:0000256" key="6">
    <source>
        <dbReference type="ARBA" id="ARBA00023163"/>
    </source>
</evidence>
<gene>
    <name evidence="12" type="ORF">U732_3855</name>
</gene>
<evidence type="ECO:0000259" key="10">
    <source>
        <dbReference type="PROSITE" id="PS50110"/>
    </source>
</evidence>
<dbReference type="CDD" id="cd17574">
    <property type="entry name" value="REC_OmpR"/>
    <property type="match status" value="1"/>
</dbReference>
<dbReference type="PROSITE" id="PS50110">
    <property type="entry name" value="RESPONSE_REGULATORY"/>
    <property type="match status" value="1"/>
</dbReference>
<dbReference type="PANTHER" id="PTHR48111:SF2">
    <property type="entry name" value="RESPONSE REGULATOR SAER"/>
    <property type="match status" value="1"/>
</dbReference>
<evidence type="ECO:0000313" key="13">
    <source>
        <dbReference type="Proteomes" id="UP000031366"/>
    </source>
</evidence>
<dbReference type="Gene3D" id="6.10.250.690">
    <property type="match status" value="1"/>
</dbReference>
<name>A0A0C1U8G6_9CLOT</name>
<dbReference type="InterPro" id="IPR011006">
    <property type="entry name" value="CheY-like_superfamily"/>
</dbReference>
<accession>A0A0C1U8G6</accession>
<dbReference type="InterPro" id="IPR039420">
    <property type="entry name" value="WalR-like"/>
</dbReference>
<evidence type="ECO:0000256" key="2">
    <source>
        <dbReference type="ARBA" id="ARBA00022553"/>
    </source>
</evidence>
<dbReference type="Gene3D" id="3.40.50.2300">
    <property type="match status" value="1"/>
</dbReference>
<dbReference type="GO" id="GO:0000156">
    <property type="term" value="F:phosphorelay response regulator activity"/>
    <property type="evidence" value="ECO:0007669"/>
    <property type="project" value="TreeGrafter"/>
</dbReference>
<dbReference type="STRING" id="29341.RSJ17_11845"/>
<dbReference type="FunFam" id="1.10.10.10:FF:000018">
    <property type="entry name" value="DNA-binding response regulator ResD"/>
    <property type="match status" value="1"/>
</dbReference>
<dbReference type="EMBL" id="AYSO01000012">
    <property type="protein sequence ID" value="KIE47993.1"/>
    <property type="molecule type" value="Genomic_DNA"/>
</dbReference>
<evidence type="ECO:0000256" key="3">
    <source>
        <dbReference type="ARBA" id="ARBA00023012"/>
    </source>
</evidence>
<dbReference type="SMART" id="SM00448">
    <property type="entry name" value="REC"/>
    <property type="match status" value="1"/>
</dbReference>
<dbReference type="GO" id="GO:0000976">
    <property type="term" value="F:transcription cis-regulatory region binding"/>
    <property type="evidence" value="ECO:0007669"/>
    <property type="project" value="TreeGrafter"/>
</dbReference>
<dbReference type="Gene3D" id="1.10.10.10">
    <property type="entry name" value="Winged helix-like DNA-binding domain superfamily/Winged helix DNA-binding domain"/>
    <property type="match status" value="1"/>
</dbReference>
<reference evidence="12 13" key="1">
    <citation type="journal article" date="2015" name="Infect. Genet. Evol.">
        <title>Genomic sequences of six botulinum neurotoxin-producing strains representing three clostridial species illustrate the mobility and diversity of botulinum neurotoxin genes.</title>
        <authorList>
            <person name="Smith T.J."/>
            <person name="Hill K.K."/>
            <person name="Xie G."/>
            <person name="Foley B.T."/>
            <person name="Williamson C.H."/>
            <person name="Foster J.T."/>
            <person name="Johnson S.L."/>
            <person name="Chertkov O."/>
            <person name="Teshima H."/>
            <person name="Gibbons H.S."/>
            <person name="Johnsky L.A."/>
            <person name="Karavis M.A."/>
            <person name="Smith L.A."/>
        </authorList>
    </citation>
    <scope>NUCLEOTIDE SEQUENCE [LARGE SCALE GENOMIC DNA]</scope>
    <source>
        <strain evidence="12 13">CDC 2741</strain>
    </source>
</reference>
<proteinExistence type="predicted"/>
<evidence type="ECO:0000313" key="12">
    <source>
        <dbReference type="EMBL" id="KIE47993.1"/>
    </source>
</evidence>
<dbReference type="InterPro" id="IPR036388">
    <property type="entry name" value="WH-like_DNA-bd_sf"/>
</dbReference>
<dbReference type="GO" id="GO:0005829">
    <property type="term" value="C:cytosol"/>
    <property type="evidence" value="ECO:0007669"/>
    <property type="project" value="TreeGrafter"/>
</dbReference>
<dbReference type="AlphaFoldDB" id="A0A0C1U8G6"/>
<dbReference type="GO" id="GO:0006355">
    <property type="term" value="P:regulation of DNA-templated transcription"/>
    <property type="evidence" value="ECO:0007669"/>
    <property type="project" value="InterPro"/>
</dbReference>
<evidence type="ECO:0000256" key="1">
    <source>
        <dbReference type="ARBA" id="ARBA00018672"/>
    </source>
</evidence>
<protein>
    <recommendedName>
        <fullName evidence="1">Stage 0 sporulation protein A homolog</fullName>
    </recommendedName>
</protein>
<dbReference type="InterPro" id="IPR001789">
    <property type="entry name" value="Sig_transdc_resp-reg_receiver"/>
</dbReference>
<dbReference type="PROSITE" id="PS51755">
    <property type="entry name" value="OMPR_PHOB"/>
    <property type="match status" value="1"/>
</dbReference>
<evidence type="ECO:0000256" key="8">
    <source>
        <dbReference type="PROSITE-ProRule" id="PRU00169"/>
    </source>
</evidence>
<sequence>MHKILVIDDEKEIVSFIKEALEMEGYYIMTAYDGNEALTKITSNPDLILLDIMMPNIDGYEFCRKIREEIQCPILFLSAKQGEVDKIKAFSIGGDDYITKPFSLKELRARVAAHLRREERHNKNNIRESKLNFGDLCLDITNRKIAIKNILINLTKKEFEIVELLAMNSGQVFSKERIYESLWGYDAEGDSSTIAEHVKNIRAKFKEMDNKTEYISTVWGVGYRWEKIR</sequence>
<evidence type="ECO:0000256" key="7">
    <source>
        <dbReference type="ARBA" id="ARBA00024867"/>
    </source>
</evidence>
<organism evidence="12 13">
    <name type="scientific">Clostridium argentinense CDC 2741</name>
    <dbReference type="NCBI Taxonomy" id="1418104"/>
    <lineage>
        <taxon>Bacteria</taxon>
        <taxon>Bacillati</taxon>
        <taxon>Bacillota</taxon>
        <taxon>Clostridia</taxon>
        <taxon>Eubacteriales</taxon>
        <taxon>Clostridiaceae</taxon>
        <taxon>Clostridium</taxon>
    </lineage>
</organism>
<feature type="domain" description="Response regulatory" evidence="10">
    <location>
        <begin position="3"/>
        <end position="115"/>
    </location>
</feature>
<dbReference type="Proteomes" id="UP000031366">
    <property type="component" value="Unassembled WGS sequence"/>
</dbReference>